<feature type="compositionally biased region" description="Basic residues" evidence="1">
    <location>
        <begin position="100"/>
        <end position="113"/>
    </location>
</feature>
<dbReference type="Proteomes" id="UP000614601">
    <property type="component" value="Unassembled WGS sequence"/>
</dbReference>
<dbReference type="OrthoDB" id="5875206at2759"/>
<dbReference type="EMBL" id="CAJFDH010000004">
    <property type="protein sequence ID" value="CAD5219276.1"/>
    <property type="molecule type" value="Genomic_DNA"/>
</dbReference>
<feature type="compositionally biased region" description="Basic residues" evidence="1">
    <location>
        <begin position="9"/>
        <end position="19"/>
    </location>
</feature>
<reference evidence="2" key="1">
    <citation type="submission" date="2020-09" db="EMBL/GenBank/DDBJ databases">
        <authorList>
            <person name="Kikuchi T."/>
        </authorList>
    </citation>
    <scope>NUCLEOTIDE SEQUENCE</scope>
    <source>
        <strain evidence="2">SH1</strain>
    </source>
</reference>
<keyword evidence="3" id="KW-1185">Reference proteome</keyword>
<comment type="caution">
    <text evidence="2">The sequence shown here is derived from an EMBL/GenBank/DDBJ whole genome shotgun (WGS) entry which is preliminary data.</text>
</comment>
<organism evidence="2 3">
    <name type="scientific">Bursaphelenchus okinawaensis</name>
    <dbReference type="NCBI Taxonomy" id="465554"/>
    <lineage>
        <taxon>Eukaryota</taxon>
        <taxon>Metazoa</taxon>
        <taxon>Ecdysozoa</taxon>
        <taxon>Nematoda</taxon>
        <taxon>Chromadorea</taxon>
        <taxon>Rhabditida</taxon>
        <taxon>Tylenchina</taxon>
        <taxon>Tylenchomorpha</taxon>
        <taxon>Aphelenchoidea</taxon>
        <taxon>Aphelenchoididae</taxon>
        <taxon>Bursaphelenchus</taxon>
    </lineage>
</organism>
<protein>
    <submittedName>
        <fullName evidence="2">Uncharacterized protein</fullName>
    </submittedName>
</protein>
<evidence type="ECO:0000313" key="3">
    <source>
        <dbReference type="Proteomes" id="UP000614601"/>
    </source>
</evidence>
<feature type="region of interest" description="Disordered" evidence="1">
    <location>
        <begin position="94"/>
        <end position="113"/>
    </location>
</feature>
<dbReference type="Proteomes" id="UP000783686">
    <property type="component" value="Unassembled WGS sequence"/>
</dbReference>
<dbReference type="EMBL" id="CAJFCW020000004">
    <property type="protein sequence ID" value="CAG9112418.1"/>
    <property type="molecule type" value="Genomic_DNA"/>
</dbReference>
<dbReference type="AlphaFoldDB" id="A0A811KVC5"/>
<evidence type="ECO:0000256" key="1">
    <source>
        <dbReference type="SAM" id="MobiDB-lite"/>
    </source>
</evidence>
<accession>A0A811KVC5</accession>
<sequence>MAKGSIKPRSSKQIRHRPVVKPSTSKPEILSKEEREELKRLAECLPMVMQQKNDDPASIVFNAASYIDRLVSTITAKVKSGALPPEALQNIAPQVTVTRRPQKSQKVTRRRRS</sequence>
<gene>
    <name evidence="2" type="ORF">BOKJ2_LOCUS8363</name>
</gene>
<evidence type="ECO:0000313" key="2">
    <source>
        <dbReference type="EMBL" id="CAD5219276.1"/>
    </source>
</evidence>
<name>A0A811KVC5_9BILA</name>
<proteinExistence type="predicted"/>
<feature type="region of interest" description="Disordered" evidence="1">
    <location>
        <begin position="1"/>
        <end position="29"/>
    </location>
</feature>